<evidence type="ECO:0000313" key="9">
    <source>
        <dbReference type="Proteomes" id="UP000321412"/>
    </source>
</evidence>
<feature type="transmembrane region" description="Helical" evidence="7">
    <location>
        <begin position="101"/>
        <end position="121"/>
    </location>
</feature>
<evidence type="ECO:0000256" key="7">
    <source>
        <dbReference type="SAM" id="Phobius"/>
    </source>
</evidence>
<keyword evidence="3" id="KW-1003">Cell membrane</keyword>
<sequence length="209" mass="22163">MVFWLASPVMDPSMFLLILGVLGLSFAVGKIFAAMGIGLLGGYVIHLLQRSGVFADPLRPDVGDGGCAGNQIRQPNQVVWKFWPHPERRSRFLKESYKNGLFLGKWLLLAFLLESLMLAYIPADMVVDLVGTDSWLSQASATLIGVPAYLNGYAALPLVGGLVQQGMAPGAAMAFLVAGGITSIPAAIAVFALARLPVFLAYVALALSG</sequence>
<evidence type="ECO:0000256" key="2">
    <source>
        <dbReference type="ARBA" id="ARBA00006386"/>
    </source>
</evidence>
<evidence type="ECO:0000256" key="5">
    <source>
        <dbReference type="ARBA" id="ARBA00022989"/>
    </source>
</evidence>
<name>A0A5C6X320_9DELT</name>
<keyword evidence="4 7" id="KW-0812">Transmembrane</keyword>
<reference evidence="8 9" key="1">
    <citation type="submission" date="2019-08" db="EMBL/GenBank/DDBJ databases">
        <title>Bradymonadales sp. TMQ4.</title>
        <authorList>
            <person name="Liang Q."/>
        </authorList>
    </citation>
    <scope>NUCLEOTIDE SEQUENCE [LARGE SCALE GENOMIC DNA]</scope>
    <source>
        <strain evidence="8 9">TMQ4</strain>
    </source>
</reference>
<comment type="similarity">
    <text evidence="2">Belongs to the UPF0718 family.</text>
</comment>
<evidence type="ECO:0000256" key="1">
    <source>
        <dbReference type="ARBA" id="ARBA00004651"/>
    </source>
</evidence>
<keyword evidence="9" id="KW-1185">Reference proteome</keyword>
<comment type="subcellular location">
    <subcellularLocation>
        <location evidence="1">Cell membrane</location>
        <topology evidence="1">Multi-pass membrane protein</topology>
    </subcellularLocation>
</comment>
<evidence type="ECO:0000313" key="8">
    <source>
        <dbReference type="EMBL" id="TXD32927.1"/>
    </source>
</evidence>
<keyword evidence="5 7" id="KW-1133">Transmembrane helix</keyword>
<dbReference type="PANTHER" id="PTHR42775:SF1">
    <property type="entry name" value="PERMEASE RV2963-RELATED"/>
    <property type="match status" value="1"/>
</dbReference>
<comment type="caution">
    <text evidence="8">The sequence shown here is derived from an EMBL/GenBank/DDBJ whole genome shotgun (WGS) entry which is preliminary data.</text>
</comment>
<feature type="non-terminal residue" evidence="8">
    <location>
        <position position="1"/>
    </location>
</feature>
<feature type="transmembrane region" description="Helical" evidence="7">
    <location>
        <begin position="14"/>
        <end position="40"/>
    </location>
</feature>
<dbReference type="Pfam" id="PF03773">
    <property type="entry name" value="ArsP_1"/>
    <property type="match status" value="1"/>
</dbReference>
<feature type="non-terminal residue" evidence="8">
    <location>
        <position position="209"/>
    </location>
</feature>
<dbReference type="InterPro" id="IPR005524">
    <property type="entry name" value="DUF318"/>
</dbReference>
<dbReference type="AlphaFoldDB" id="A0A5C6X320"/>
<gene>
    <name evidence="8" type="ORF">FRC98_20885</name>
</gene>
<organism evidence="8 9">
    <name type="scientific">Lujinxingia vulgaris</name>
    <dbReference type="NCBI Taxonomy" id="2600176"/>
    <lineage>
        <taxon>Bacteria</taxon>
        <taxon>Deltaproteobacteria</taxon>
        <taxon>Bradymonadales</taxon>
        <taxon>Lujinxingiaceae</taxon>
        <taxon>Lujinxingia</taxon>
    </lineage>
</organism>
<evidence type="ECO:0000256" key="6">
    <source>
        <dbReference type="ARBA" id="ARBA00023136"/>
    </source>
</evidence>
<protein>
    <submittedName>
        <fullName evidence="8">Permease</fullName>
    </submittedName>
</protein>
<feature type="transmembrane region" description="Helical" evidence="7">
    <location>
        <begin position="175"/>
        <end position="205"/>
    </location>
</feature>
<evidence type="ECO:0000256" key="4">
    <source>
        <dbReference type="ARBA" id="ARBA00022692"/>
    </source>
</evidence>
<dbReference type="InterPro" id="IPR053166">
    <property type="entry name" value="UPF0718_permease"/>
</dbReference>
<dbReference type="EMBL" id="VOSM01000062">
    <property type="protein sequence ID" value="TXD32927.1"/>
    <property type="molecule type" value="Genomic_DNA"/>
</dbReference>
<accession>A0A5C6X320</accession>
<proteinExistence type="inferred from homology"/>
<keyword evidence="6 7" id="KW-0472">Membrane</keyword>
<evidence type="ECO:0000256" key="3">
    <source>
        <dbReference type="ARBA" id="ARBA00022475"/>
    </source>
</evidence>
<dbReference type="PANTHER" id="PTHR42775">
    <property type="entry name" value="PERMEASE RV2963-RELATED"/>
    <property type="match status" value="1"/>
</dbReference>
<dbReference type="RefSeq" id="WP_283809671.1">
    <property type="nucleotide sequence ID" value="NZ_VOSM01000062.1"/>
</dbReference>
<dbReference type="Proteomes" id="UP000321412">
    <property type="component" value="Unassembled WGS sequence"/>
</dbReference>
<feature type="transmembrane region" description="Helical" evidence="7">
    <location>
        <begin position="141"/>
        <end position="163"/>
    </location>
</feature>
<dbReference type="GO" id="GO:0005886">
    <property type="term" value="C:plasma membrane"/>
    <property type="evidence" value="ECO:0007669"/>
    <property type="project" value="UniProtKB-SubCell"/>
</dbReference>